<keyword evidence="6 9" id="KW-0067">ATP-binding</keyword>
<keyword evidence="7 9" id="KW-1133">Transmembrane helix</keyword>
<organism evidence="10 11">
    <name type="scientific">Eiseniibacteriota bacterium</name>
    <dbReference type="NCBI Taxonomy" id="2212470"/>
    <lineage>
        <taxon>Bacteria</taxon>
        <taxon>Candidatus Eiseniibacteriota</taxon>
    </lineage>
</organism>
<evidence type="ECO:0000256" key="6">
    <source>
        <dbReference type="ARBA" id="ARBA00022840"/>
    </source>
</evidence>
<dbReference type="InterPro" id="IPR011989">
    <property type="entry name" value="ARM-like"/>
</dbReference>
<dbReference type="AlphaFoldDB" id="A0A538SMM5"/>
<dbReference type="InterPro" id="IPR036259">
    <property type="entry name" value="MFS_trans_sf"/>
</dbReference>
<feature type="transmembrane region" description="Helical" evidence="9">
    <location>
        <begin position="43"/>
        <end position="72"/>
    </location>
</feature>
<evidence type="ECO:0000256" key="2">
    <source>
        <dbReference type="ARBA" id="ARBA00007127"/>
    </source>
</evidence>
<feature type="transmembrane region" description="Helical" evidence="9">
    <location>
        <begin position="20"/>
        <end position="36"/>
    </location>
</feature>
<keyword evidence="3 9" id="KW-0813">Transport</keyword>
<reference evidence="10 11" key="1">
    <citation type="journal article" date="2019" name="Nat. Microbiol.">
        <title>Mediterranean grassland soil C-N compound turnover is dependent on rainfall and depth, and is mediated by genomically divergent microorganisms.</title>
        <authorList>
            <person name="Diamond S."/>
            <person name="Andeer P.F."/>
            <person name="Li Z."/>
            <person name="Crits-Christoph A."/>
            <person name="Burstein D."/>
            <person name="Anantharaman K."/>
            <person name="Lane K.R."/>
            <person name="Thomas B.C."/>
            <person name="Pan C."/>
            <person name="Northen T.R."/>
            <person name="Banfield J.F."/>
        </authorList>
    </citation>
    <scope>NUCLEOTIDE SEQUENCE [LARGE SCALE GENOMIC DNA]</scope>
    <source>
        <strain evidence="10">WS_3</strain>
    </source>
</reference>
<feature type="transmembrane region" description="Helical" evidence="9">
    <location>
        <begin position="87"/>
        <end position="104"/>
    </location>
</feature>
<dbReference type="PANTHER" id="PTHR31187">
    <property type="match status" value="1"/>
</dbReference>
<keyword evidence="5 9" id="KW-0547">Nucleotide-binding</keyword>
<keyword evidence="8 9" id="KW-0472">Membrane</keyword>
<feature type="transmembrane region" description="Helical" evidence="9">
    <location>
        <begin position="259"/>
        <end position="278"/>
    </location>
</feature>
<evidence type="ECO:0000313" key="10">
    <source>
        <dbReference type="EMBL" id="TMQ52628.1"/>
    </source>
</evidence>
<keyword evidence="4 9" id="KW-0812">Transmembrane</keyword>
<dbReference type="InterPro" id="IPR016024">
    <property type="entry name" value="ARM-type_fold"/>
</dbReference>
<evidence type="ECO:0000313" key="11">
    <source>
        <dbReference type="Proteomes" id="UP000320184"/>
    </source>
</evidence>
<dbReference type="Gene3D" id="1.25.10.10">
    <property type="entry name" value="Leucine-rich Repeat Variant"/>
    <property type="match status" value="3"/>
</dbReference>
<dbReference type="SUPFAM" id="SSF103473">
    <property type="entry name" value="MFS general substrate transporter"/>
    <property type="match status" value="1"/>
</dbReference>
<evidence type="ECO:0000256" key="8">
    <source>
        <dbReference type="ARBA" id="ARBA00023136"/>
    </source>
</evidence>
<comment type="similarity">
    <text evidence="2 9">Belongs to the ADP/ATP translocase tlc family.</text>
</comment>
<evidence type="ECO:0000256" key="5">
    <source>
        <dbReference type="ARBA" id="ARBA00022741"/>
    </source>
</evidence>
<feature type="transmembrane region" description="Helical" evidence="9">
    <location>
        <begin position="111"/>
        <end position="132"/>
    </location>
</feature>
<feature type="transmembrane region" description="Helical" evidence="9">
    <location>
        <begin position="174"/>
        <end position="194"/>
    </location>
</feature>
<dbReference type="Pfam" id="PF13646">
    <property type="entry name" value="HEAT_2"/>
    <property type="match status" value="1"/>
</dbReference>
<evidence type="ECO:0000256" key="3">
    <source>
        <dbReference type="ARBA" id="ARBA00022448"/>
    </source>
</evidence>
<name>A0A538SMM5_UNCEI</name>
<feature type="transmembrane region" description="Helical" evidence="9">
    <location>
        <begin position="290"/>
        <end position="316"/>
    </location>
</feature>
<protein>
    <recommendedName>
        <fullName evidence="9">ADP,ATP carrier protein</fullName>
    </recommendedName>
</protein>
<accession>A0A538SMM5</accession>
<dbReference type="Pfam" id="PF03219">
    <property type="entry name" value="TLC"/>
    <property type="match status" value="1"/>
</dbReference>
<dbReference type="Proteomes" id="UP000320184">
    <property type="component" value="Unassembled WGS sequence"/>
</dbReference>
<proteinExistence type="inferred from homology"/>
<dbReference type="GO" id="GO:0005471">
    <property type="term" value="F:ATP:ADP antiporter activity"/>
    <property type="evidence" value="ECO:0007669"/>
    <property type="project" value="InterPro"/>
</dbReference>
<evidence type="ECO:0000256" key="7">
    <source>
        <dbReference type="ARBA" id="ARBA00022989"/>
    </source>
</evidence>
<feature type="transmembrane region" description="Helical" evidence="9">
    <location>
        <begin position="381"/>
        <end position="399"/>
    </location>
</feature>
<dbReference type="PANTHER" id="PTHR31187:SF1">
    <property type="entry name" value="ADP,ATP CARRIER PROTEIN 1"/>
    <property type="match status" value="1"/>
</dbReference>
<feature type="transmembrane region" description="Helical" evidence="9">
    <location>
        <begin position="144"/>
        <end position="167"/>
    </location>
</feature>
<evidence type="ECO:0000256" key="9">
    <source>
        <dbReference type="RuleBase" id="RU363121"/>
    </source>
</evidence>
<dbReference type="GO" id="GO:0005524">
    <property type="term" value="F:ATP binding"/>
    <property type="evidence" value="ECO:0007669"/>
    <property type="project" value="UniProtKB-KW"/>
</dbReference>
<comment type="subcellular location">
    <subcellularLocation>
        <location evidence="1 9">Membrane</location>
        <topology evidence="1 9">Multi-pass membrane protein</topology>
    </subcellularLocation>
</comment>
<comment type="caution">
    <text evidence="10">The sequence shown here is derived from an EMBL/GenBank/DDBJ whole genome shotgun (WGS) entry which is preliminary data.</text>
</comment>
<dbReference type="InterPro" id="IPR004155">
    <property type="entry name" value="PBS_lyase_HEAT"/>
</dbReference>
<evidence type="ECO:0000256" key="1">
    <source>
        <dbReference type="ARBA" id="ARBA00004141"/>
    </source>
</evidence>
<dbReference type="EMBL" id="VBOT01000030">
    <property type="protein sequence ID" value="TMQ52628.1"/>
    <property type="molecule type" value="Genomic_DNA"/>
</dbReference>
<dbReference type="SUPFAM" id="SSF48371">
    <property type="entry name" value="ARM repeat"/>
    <property type="match status" value="2"/>
</dbReference>
<evidence type="ECO:0000256" key="4">
    <source>
        <dbReference type="ARBA" id="ARBA00022692"/>
    </source>
</evidence>
<sequence>MLLRIANLLKLGRDETRHALLLGGILFFMTGSYTLVKTARDALFLAVLPAALLPYVFLGAGALTTLVAVAYARASRRRPTWRSLEDATWAAAISLGLFAYLYGLHARWVPIVFYLWVNAYGLIQLAQFWSFANSVSNPREAKRIFGAIGTGGILGGLFGGALAAPLVTSLGLRSLLVIGGVLAGLAAPMVRLAVESGALPPPEQVREDPEGPIHPLSQPYVRWLTLAALCSVLVTTLLDYQFKAEIQRRDPSPHGLASFLGWFYTATNLAALIMQLFFTRWSLHALGAGWSAAVLPAGLGIGAAATLIAPGFGAVITTRLWDQVMRLSINRTAGELFFFPLKPEIRRRAKALIEAGLERVGDGLAGLLILAAGLAMGSSTWTIAAMVASLVVVWVMAWLRVRRLYVSELGENVRRMNLDPHRASVSLREASILEEFSRLLASPYERLVLHGLEMIEESAPERIEEHIVPLMSHPSPRVRARALSLAGARQMREASGAIEALIGDPDPEVRIEAMRARVALGGADPIGALEEFLDSDDVNLRRGAVNAIAEFAPPADEGRVRAILERLLRGGSEERLIVAESLGRRRSGTLHDLIPPLLSDPSLEVRNAALLSAGLTNRRELIPAMVDALAGRESQATARRALAAFGDRVVGTLGDYLSDPAVPIQSRREIPRALGQIGTAEAVAALFRCRDRDDVRLAYRILKAENRIREHDARIRFPARLVDEDLDFDVQSYLFAFVHYRFCPIGGPRSAERLLCVALNERMDQALSRVFRRLALLYPPQEIFAAYRGVLSENPRGRGNSLEYLENALSPEHARLVLPLVDDSGDEKRLRFAQARYGLRYRGPSESLAEILQGKDAWLRTCALYVVGARRDRALQPLVEQSLGARDAGVRETAAWAFAALAGA</sequence>
<dbReference type="SMART" id="SM00567">
    <property type="entry name" value="EZ_HEAT"/>
    <property type="match status" value="4"/>
</dbReference>
<gene>
    <name evidence="10" type="ORF">E6K73_02520</name>
</gene>
<dbReference type="InterPro" id="IPR004667">
    <property type="entry name" value="ADP_ATP_car_bac_type"/>
</dbReference>
<dbReference type="GO" id="GO:0016020">
    <property type="term" value="C:membrane"/>
    <property type="evidence" value="ECO:0007669"/>
    <property type="project" value="UniProtKB-SubCell"/>
</dbReference>